<feature type="transmembrane region" description="Helical" evidence="6">
    <location>
        <begin position="174"/>
        <end position="193"/>
    </location>
</feature>
<sequence>MPNASPSPTPPSCTAYDPSISNSFNYLPSLAPGLIFTILFALSLALHLWKALTHPRLWFLFLFVCGALGELLGWAARLAAHYCSYSSTLFTLQIAVLILSPAFTQAGIYVVLWVLVVILGREVSPVPPKTYLGICFGIDVICGTLQATGGGLAASAVDEGESPQPGTTTMVVGIVFQLVSTCVFSLLLDWVAWKGRAQILKDRSLLLITGATFLAVGCMITRGVYRSIELIQGWEGYLISTERFFIALDGAMMIIALLAFNLCNPGDLLADFKRQEQNAGIRVPLVREKASKRAKDFESGTESETLERN</sequence>
<dbReference type="GO" id="GO:0005886">
    <property type="term" value="C:plasma membrane"/>
    <property type="evidence" value="ECO:0007669"/>
    <property type="project" value="TreeGrafter"/>
</dbReference>
<organism evidence="7 8">
    <name type="scientific">Viridothelium virens</name>
    <name type="common">Speckled blister lichen</name>
    <name type="synonym">Trypethelium virens</name>
    <dbReference type="NCBI Taxonomy" id="1048519"/>
    <lineage>
        <taxon>Eukaryota</taxon>
        <taxon>Fungi</taxon>
        <taxon>Dikarya</taxon>
        <taxon>Ascomycota</taxon>
        <taxon>Pezizomycotina</taxon>
        <taxon>Dothideomycetes</taxon>
        <taxon>Dothideomycetes incertae sedis</taxon>
        <taxon>Trypetheliales</taxon>
        <taxon>Trypetheliaceae</taxon>
        <taxon>Viridothelium</taxon>
    </lineage>
</organism>
<keyword evidence="3 6" id="KW-1133">Transmembrane helix</keyword>
<evidence type="ECO:0000313" key="7">
    <source>
        <dbReference type="EMBL" id="KAF2234986.1"/>
    </source>
</evidence>
<keyword evidence="8" id="KW-1185">Reference proteome</keyword>
<evidence type="ECO:0000256" key="6">
    <source>
        <dbReference type="SAM" id="Phobius"/>
    </source>
</evidence>
<evidence type="ECO:0000313" key="8">
    <source>
        <dbReference type="Proteomes" id="UP000800092"/>
    </source>
</evidence>
<dbReference type="Proteomes" id="UP000800092">
    <property type="component" value="Unassembled WGS sequence"/>
</dbReference>
<name>A0A6A6HA26_VIRVR</name>
<accession>A0A6A6HA26</accession>
<feature type="region of interest" description="Disordered" evidence="5">
    <location>
        <begin position="290"/>
        <end position="309"/>
    </location>
</feature>
<protein>
    <submittedName>
        <fullName evidence="7">Putative RTA1 domain protein</fullName>
    </submittedName>
</protein>
<feature type="transmembrane region" description="Helical" evidence="6">
    <location>
        <begin position="58"/>
        <end position="80"/>
    </location>
</feature>
<dbReference type="PANTHER" id="PTHR31465">
    <property type="entry name" value="PROTEIN RTA1-RELATED"/>
    <property type="match status" value="1"/>
</dbReference>
<keyword evidence="4 6" id="KW-0472">Membrane</keyword>
<dbReference type="PANTHER" id="PTHR31465:SF11">
    <property type="entry name" value="DOMAIN PROTEIN, PUTATIVE (AFU_ORTHOLOGUE AFUA_3G10770)-RELATED"/>
    <property type="match status" value="1"/>
</dbReference>
<feature type="transmembrane region" description="Helical" evidence="6">
    <location>
        <begin position="131"/>
        <end position="154"/>
    </location>
</feature>
<dbReference type="GO" id="GO:0000324">
    <property type="term" value="C:fungal-type vacuole"/>
    <property type="evidence" value="ECO:0007669"/>
    <property type="project" value="TreeGrafter"/>
</dbReference>
<dbReference type="EMBL" id="ML991794">
    <property type="protein sequence ID" value="KAF2234986.1"/>
    <property type="molecule type" value="Genomic_DNA"/>
</dbReference>
<proteinExistence type="predicted"/>
<dbReference type="InterPro" id="IPR007568">
    <property type="entry name" value="RTA1"/>
</dbReference>
<evidence type="ECO:0000256" key="1">
    <source>
        <dbReference type="ARBA" id="ARBA00004141"/>
    </source>
</evidence>
<reference evidence="7" key="1">
    <citation type="journal article" date="2020" name="Stud. Mycol.">
        <title>101 Dothideomycetes genomes: a test case for predicting lifestyles and emergence of pathogens.</title>
        <authorList>
            <person name="Haridas S."/>
            <person name="Albert R."/>
            <person name="Binder M."/>
            <person name="Bloem J."/>
            <person name="Labutti K."/>
            <person name="Salamov A."/>
            <person name="Andreopoulos B."/>
            <person name="Baker S."/>
            <person name="Barry K."/>
            <person name="Bills G."/>
            <person name="Bluhm B."/>
            <person name="Cannon C."/>
            <person name="Castanera R."/>
            <person name="Culley D."/>
            <person name="Daum C."/>
            <person name="Ezra D."/>
            <person name="Gonzalez J."/>
            <person name="Henrissat B."/>
            <person name="Kuo A."/>
            <person name="Liang C."/>
            <person name="Lipzen A."/>
            <person name="Lutzoni F."/>
            <person name="Magnuson J."/>
            <person name="Mondo S."/>
            <person name="Nolan M."/>
            <person name="Ohm R."/>
            <person name="Pangilinan J."/>
            <person name="Park H.-J."/>
            <person name="Ramirez L."/>
            <person name="Alfaro M."/>
            <person name="Sun H."/>
            <person name="Tritt A."/>
            <person name="Yoshinaga Y."/>
            <person name="Zwiers L.-H."/>
            <person name="Turgeon B."/>
            <person name="Goodwin S."/>
            <person name="Spatafora J."/>
            <person name="Crous P."/>
            <person name="Grigoriev I."/>
        </authorList>
    </citation>
    <scope>NUCLEOTIDE SEQUENCE</scope>
    <source>
        <strain evidence="7">Tuck. ex Michener</strain>
    </source>
</reference>
<keyword evidence="2 6" id="KW-0812">Transmembrane</keyword>
<dbReference type="Pfam" id="PF04479">
    <property type="entry name" value="RTA1"/>
    <property type="match status" value="1"/>
</dbReference>
<evidence type="ECO:0000256" key="2">
    <source>
        <dbReference type="ARBA" id="ARBA00022692"/>
    </source>
</evidence>
<evidence type="ECO:0000256" key="4">
    <source>
        <dbReference type="ARBA" id="ARBA00023136"/>
    </source>
</evidence>
<gene>
    <name evidence="7" type="ORF">EV356DRAFT_500896</name>
</gene>
<dbReference type="OrthoDB" id="1844152at2759"/>
<feature type="transmembrane region" description="Helical" evidence="6">
    <location>
        <begin position="26"/>
        <end position="46"/>
    </location>
</feature>
<feature type="transmembrane region" description="Helical" evidence="6">
    <location>
        <begin position="92"/>
        <end position="119"/>
    </location>
</feature>
<evidence type="ECO:0000256" key="3">
    <source>
        <dbReference type="ARBA" id="ARBA00022989"/>
    </source>
</evidence>
<dbReference type="AlphaFoldDB" id="A0A6A6HA26"/>
<evidence type="ECO:0000256" key="5">
    <source>
        <dbReference type="SAM" id="MobiDB-lite"/>
    </source>
</evidence>
<comment type="subcellular location">
    <subcellularLocation>
        <location evidence="1">Membrane</location>
        <topology evidence="1">Multi-pass membrane protein</topology>
    </subcellularLocation>
</comment>
<feature type="transmembrane region" description="Helical" evidence="6">
    <location>
        <begin position="205"/>
        <end position="225"/>
    </location>
</feature>
<feature type="transmembrane region" description="Helical" evidence="6">
    <location>
        <begin position="245"/>
        <end position="264"/>
    </location>
</feature>